<sequence>MKSILVVRLSAIGDIVFASPLVAALRRRWPEARIAWLVQP</sequence>
<accession>A0A6N8EGD2</accession>
<gene>
    <name evidence="1" type="ORF">GJ668_19965</name>
</gene>
<protein>
    <submittedName>
        <fullName evidence="1">Lipopolysaccharide heptosyltransferase</fullName>
    </submittedName>
</protein>
<proteinExistence type="predicted"/>
<reference evidence="1 2" key="1">
    <citation type="submission" date="2019-11" db="EMBL/GenBank/DDBJ databases">
        <title>Whole-genome sequence of the anaerobic purple sulfur bacterium Allochromatium palmeri DSM 15591.</title>
        <authorList>
            <person name="Kyndt J.A."/>
            <person name="Meyer T.E."/>
        </authorList>
    </citation>
    <scope>NUCLEOTIDE SEQUENCE [LARGE SCALE GENOMIC DNA]</scope>
    <source>
        <strain evidence="1 2">DSM 15591</strain>
    </source>
</reference>
<evidence type="ECO:0000313" key="2">
    <source>
        <dbReference type="Proteomes" id="UP000434044"/>
    </source>
</evidence>
<feature type="non-terminal residue" evidence="1">
    <location>
        <position position="40"/>
    </location>
</feature>
<dbReference type="Gene3D" id="3.40.50.2000">
    <property type="entry name" value="Glycogen Phosphorylase B"/>
    <property type="match status" value="1"/>
</dbReference>
<dbReference type="Proteomes" id="UP000434044">
    <property type="component" value="Unassembled WGS sequence"/>
</dbReference>
<evidence type="ECO:0000313" key="1">
    <source>
        <dbReference type="EMBL" id="MTW23295.1"/>
    </source>
</evidence>
<dbReference type="GO" id="GO:0016740">
    <property type="term" value="F:transferase activity"/>
    <property type="evidence" value="ECO:0007669"/>
    <property type="project" value="UniProtKB-KW"/>
</dbReference>
<keyword evidence="2" id="KW-1185">Reference proteome</keyword>
<dbReference type="RefSeq" id="WP_425482517.1">
    <property type="nucleotide sequence ID" value="NZ_WNKT01000169.1"/>
</dbReference>
<dbReference type="AlphaFoldDB" id="A0A6N8EGD2"/>
<dbReference type="SUPFAM" id="SSF53756">
    <property type="entry name" value="UDP-Glycosyltransferase/glycogen phosphorylase"/>
    <property type="match status" value="1"/>
</dbReference>
<name>A0A6N8EGD2_9GAMM</name>
<comment type="caution">
    <text evidence="1">The sequence shown here is derived from an EMBL/GenBank/DDBJ whole genome shotgun (WGS) entry which is preliminary data.</text>
</comment>
<keyword evidence="1" id="KW-0808">Transferase</keyword>
<organism evidence="1 2">
    <name type="scientific">Allochromatium palmeri</name>
    <dbReference type="NCBI Taxonomy" id="231048"/>
    <lineage>
        <taxon>Bacteria</taxon>
        <taxon>Pseudomonadati</taxon>
        <taxon>Pseudomonadota</taxon>
        <taxon>Gammaproteobacteria</taxon>
        <taxon>Chromatiales</taxon>
        <taxon>Chromatiaceae</taxon>
        <taxon>Allochromatium</taxon>
    </lineage>
</organism>
<dbReference type="EMBL" id="WNKT01000169">
    <property type="protein sequence ID" value="MTW23295.1"/>
    <property type="molecule type" value="Genomic_DNA"/>
</dbReference>